<accession>A0A6B0RQU3</accession>
<reference evidence="1" key="1">
    <citation type="submission" date="2019-10" db="EMBL/GenBank/DDBJ databases">
        <title>The sequence and de novo assembly of the wild yak genome.</title>
        <authorList>
            <person name="Liu Y."/>
        </authorList>
    </citation>
    <scope>NUCLEOTIDE SEQUENCE [LARGE SCALE GENOMIC DNA]</scope>
    <source>
        <strain evidence="1">WY2019</strain>
    </source>
</reference>
<protein>
    <submittedName>
        <fullName evidence="1">Uncharacterized protein</fullName>
    </submittedName>
</protein>
<evidence type="ECO:0000313" key="2">
    <source>
        <dbReference type="Proteomes" id="UP000322234"/>
    </source>
</evidence>
<proteinExistence type="predicted"/>
<dbReference type="EMBL" id="VBQZ03000063">
    <property type="protein sequence ID" value="MXQ90404.1"/>
    <property type="molecule type" value="Genomic_DNA"/>
</dbReference>
<name>A0A6B0RQU3_9CETA</name>
<organism evidence="1 2">
    <name type="scientific">Bos mutus</name>
    <name type="common">wild yak</name>
    <dbReference type="NCBI Taxonomy" id="72004"/>
    <lineage>
        <taxon>Eukaryota</taxon>
        <taxon>Metazoa</taxon>
        <taxon>Chordata</taxon>
        <taxon>Craniata</taxon>
        <taxon>Vertebrata</taxon>
        <taxon>Euteleostomi</taxon>
        <taxon>Mammalia</taxon>
        <taxon>Eutheria</taxon>
        <taxon>Laurasiatheria</taxon>
        <taxon>Artiodactyla</taxon>
        <taxon>Ruminantia</taxon>
        <taxon>Pecora</taxon>
        <taxon>Bovidae</taxon>
        <taxon>Bovinae</taxon>
        <taxon>Bos</taxon>
    </lineage>
</organism>
<keyword evidence="2" id="KW-1185">Reference proteome</keyword>
<sequence length="130" mass="14321">MPSFKIERSGYGSRKNLESILKVSIGSGKENWQKIQPGLLQTGQIIQAMAEMDSTSTKALKALNRFQKKNLIWEAKPQNNISGPDCSVVIPPHPGLLFKAKICPLQSSLLKRCYILRDVTHKAAASSAQT</sequence>
<comment type="caution">
    <text evidence="1">The sequence shown here is derived from an EMBL/GenBank/DDBJ whole genome shotgun (WGS) entry which is preliminary data.</text>
</comment>
<gene>
    <name evidence="1" type="ORF">E5288_WYG011126</name>
</gene>
<dbReference type="Proteomes" id="UP000322234">
    <property type="component" value="Unassembled WGS sequence"/>
</dbReference>
<dbReference type="AlphaFoldDB" id="A0A6B0RQU3"/>
<evidence type="ECO:0000313" key="1">
    <source>
        <dbReference type="EMBL" id="MXQ90404.1"/>
    </source>
</evidence>